<feature type="region of interest" description="Disordered" evidence="1">
    <location>
        <begin position="192"/>
        <end position="222"/>
    </location>
</feature>
<keyword evidence="2" id="KW-0472">Membrane</keyword>
<feature type="compositionally biased region" description="Basic residues" evidence="1">
    <location>
        <begin position="355"/>
        <end position="372"/>
    </location>
</feature>
<feature type="compositionally biased region" description="Basic and acidic residues" evidence="1">
    <location>
        <begin position="112"/>
        <end position="125"/>
    </location>
</feature>
<accession>A0A804LM27</accession>
<dbReference type="Gramene" id="Zm00001eb020510_T002">
    <property type="protein sequence ID" value="Zm00001eb020510_P002"/>
    <property type="gene ID" value="Zm00001eb020510"/>
</dbReference>
<feature type="region of interest" description="Disordered" evidence="1">
    <location>
        <begin position="248"/>
        <end position="274"/>
    </location>
</feature>
<reference evidence="3" key="2">
    <citation type="submission" date="2019-07" db="EMBL/GenBank/DDBJ databases">
        <authorList>
            <person name="Seetharam A."/>
            <person name="Woodhouse M."/>
            <person name="Cannon E."/>
        </authorList>
    </citation>
    <scope>NUCLEOTIDE SEQUENCE [LARGE SCALE GENOMIC DNA]</scope>
    <source>
        <strain evidence="3">cv. B73</strain>
    </source>
</reference>
<feature type="compositionally biased region" description="Basic residues" evidence="1">
    <location>
        <begin position="334"/>
        <end position="345"/>
    </location>
</feature>
<dbReference type="Proteomes" id="UP000007305">
    <property type="component" value="Chromosome 1"/>
</dbReference>
<feature type="compositionally biased region" description="Low complexity" evidence="1">
    <location>
        <begin position="557"/>
        <end position="572"/>
    </location>
</feature>
<keyword evidence="2" id="KW-1133">Transmembrane helix</keyword>
<evidence type="ECO:0000256" key="1">
    <source>
        <dbReference type="SAM" id="MobiDB-lite"/>
    </source>
</evidence>
<feature type="compositionally biased region" description="Basic and acidic residues" evidence="1">
    <location>
        <begin position="91"/>
        <end position="103"/>
    </location>
</feature>
<feature type="region of interest" description="Disordered" evidence="1">
    <location>
        <begin position="52"/>
        <end position="166"/>
    </location>
</feature>
<organism evidence="3 4">
    <name type="scientific">Zea mays</name>
    <name type="common">Maize</name>
    <dbReference type="NCBI Taxonomy" id="4577"/>
    <lineage>
        <taxon>Eukaryota</taxon>
        <taxon>Viridiplantae</taxon>
        <taxon>Streptophyta</taxon>
        <taxon>Embryophyta</taxon>
        <taxon>Tracheophyta</taxon>
        <taxon>Spermatophyta</taxon>
        <taxon>Magnoliopsida</taxon>
        <taxon>Liliopsida</taxon>
        <taxon>Poales</taxon>
        <taxon>Poaceae</taxon>
        <taxon>PACMAD clade</taxon>
        <taxon>Panicoideae</taxon>
        <taxon>Andropogonodae</taxon>
        <taxon>Andropogoneae</taxon>
        <taxon>Tripsacinae</taxon>
        <taxon>Zea</taxon>
    </lineage>
</organism>
<keyword evidence="4" id="KW-1185">Reference proteome</keyword>
<dbReference type="EnsemblPlants" id="Zm00001eb020510_T002">
    <property type="protein sequence ID" value="Zm00001eb020510_P002"/>
    <property type="gene ID" value="Zm00001eb020510"/>
</dbReference>
<reference evidence="4" key="1">
    <citation type="submission" date="2015-12" db="EMBL/GenBank/DDBJ databases">
        <title>Update maize B73 reference genome by single molecule sequencing technologies.</title>
        <authorList>
            <consortium name="Maize Genome Sequencing Project"/>
            <person name="Ware D."/>
        </authorList>
    </citation>
    <scope>NUCLEOTIDE SEQUENCE [LARGE SCALE GENOMIC DNA]</scope>
    <source>
        <strain evidence="4">cv. B73</strain>
    </source>
</reference>
<dbReference type="AlphaFoldDB" id="A0A804LM27"/>
<evidence type="ECO:0000256" key="2">
    <source>
        <dbReference type="SAM" id="Phobius"/>
    </source>
</evidence>
<sequence length="717" mass="77066">PHPSFHPPSGQGITLHTTTTTPPPPPPSGIVSTAWLNQLLCSCSIDPTSLAPIPPGSHFHPDDGGDDRHARGHGAARAGAGPGGLRRSKGRREAEVHRGDDLRRRRRAGARPGRDPGQERRDRVPRPLRPRRRHGPRRLPRQGARRHLRGPAARHPAHRQRGPLAHPLRASHLRVPHQLWDFGRRAQADANYQGGARPAPAAVQPPYARHEPVPAGAGQGQGALLPVRQVGDDDARRADGAARADELLQERALQEPAVRPVPRLHEPHGGHPVRRRVPEHVRADGVRAVPAPRRAPRGRRLRVGPAARHPLPAAALGAARRRHRVRVADPARGRPVRPGRRRARAPRGPGAGALRPRRVLPRRLGGHRHPRVAQHPVPGRDRHRRDAAVHPHPGVLQRRPPHGVHNVRLLRVLLRAEPPAHVPPVGGVLHHHAQHGLLRVPPRGRGERRGPRRRGAAGGPGPRGGRARVRAGDHHVRGAVPVPRRRHPARGRLPQRGAAVPVRAPQERAAVHRVRQDRRGGAAARRGPRVGAAPRALRRRRGGGGVHEPRLHPQHPGPLRHLLGAAGHHQGQQAGGGAGRGGRRAGALLPGDGGGAQLGVSTEPRGGRIHRAAGDPGGPVGHVRGAHGLRHFPRRVHQPVQGAPLRLLPAHRGAARLPRRVAPLQPGAAALGASCSPVVRLDRGAASRSPLDWSHLVVVAAAALAFVFFFWSCQAGQ</sequence>
<feature type="compositionally biased region" description="Low complexity" evidence="1">
    <location>
        <begin position="521"/>
        <end position="535"/>
    </location>
</feature>
<feature type="region of interest" description="Disordered" evidence="1">
    <location>
        <begin position="1"/>
        <end position="31"/>
    </location>
</feature>
<evidence type="ECO:0000313" key="4">
    <source>
        <dbReference type="Proteomes" id="UP000007305"/>
    </source>
</evidence>
<evidence type="ECO:0000313" key="3">
    <source>
        <dbReference type="EnsemblPlants" id="Zm00001eb020510_P002"/>
    </source>
</evidence>
<reference evidence="3" key="3">
    <citation type="submission" date="2021-05" db="UniProtKB">
        <authorList>
            <consortium name="EnsemblPlants"/>
        </authorList>
    </citation>
    <scope>IDENTIFICATION</scope>
    <source>
        <strain evidence="3">cv. B73</strain>
    </source>
</reference>
<feature type="region of interest" description="Disordered" evidence="1">
    <location>
        <begin position="433"/>
        <end position="620"/>
    </location>
</feature>
<proteinExistence type="predicted"/>
<name>A0A804LM27_MAIZE</name>
<dbReference type="InParanoid" id="A0A804LM27"/>
<keyword evidence="2" id="KW-0812">Transmembrane</keyword>
<feature type="transmembrane region" description="Helical" evidence="2">
    <location>
        <begin position="693"/>
        <end position="711"/>
    </location>
</feature>
<protein>
    <submittedName>
        <fullName evidence="3">Uncharacterized protein</fullName>
    </submittedName>
</protein>
<feature type="compositionally biased region" description="Basic and acidic residues" evidence="1">
    <location>
        <begin position="59"/>
        <end position="69"/>
    </location>
</feature>
<feature type="region of interest" description="Disordered" evidence="1">
    <location>
        <begin position="313"/>
        <end position="386"/>
    </location>
</feature>
<feature type="compositionally biased region" description="Basic residues" evidence="1">
    <location>
        <begin position="126"/>
        <end position="149"/>
    </location>
</feature>